<dbReference type="InterPro" id="IPR016785">
    <property type="entry name" value="ComGD"/>
</dbReference>
<keyword evidence="5" id="KW-1185">Reference proteome</keyword>
<feature type="transmembrane region" description="Helical" evidence="3">
    <location>
        <begin position="15"/>
        <end position="36"/>
    </location>
</feature>
<dbReference type="EMBL" id="JAUSTQ010000002">
    <property type="protein sequence ID" value="MDQ0158617.1"/>
    <property type="molecule type" value="Genomic_DNA"/>
</dbReference>
<protein>
    <submittedName>
        <fullName evidence="4">Competence protein ComGD</fullName>
    </submittedName>
</protein>
<keyword evidence="3" id="KW-0472">Membrane</keyword>
<gene>
    <name evidence="4" type="ORF">J2S77_000573</name>
</gene>
<dbReference type="PROSITE" id="PS00409">
    <property type="entry name" value="PROKAR_NTER_METHYL"/>
    <property type="match status" value="1"/>
</dbReference>
<accession>A0ABT9VCB3</accession>
<sequence length="154" mass="18079">MGLSVLNNPLLTQKGFTLVETLIVLSIVLTVTFMSWTTIQYIQQKQLETHFFDTFEQDIFFLQQYSSIYQNDPKLLFYPEEHRYIIYYNPFDPPVISREFNDNISFRLSSIGSQIRFKPSGTIVNPGSLFVTIDSQEYPITFPFGKARYYVIKE</sequence>
<proteinExistence type="predicted"/>
<dbReference type="NCBIfam" id="NF040982">
    <property type="entry name" value="ComGD"/>
    <property type="match status" value="1"/>
</dbReference>
<reference evidence="4 5" key="1">
    <citation type="submission" date="2023-07" db="EMBL/GenBank/DDBJ databases">
        <title>Genomic Encyclopedia of Type Strains, Phase IV (KMG-IV): sequencing the most valuable type-strain genomes for metagenomic binning, comparative biology and taxonomic classification.</title>
        <authorList>
            <person name="Goeker M."/>
        </authorList>
    </citation>
    <scope>NUCLEOTIDE SEQUENCE [LARGE SCALE GENOMIC DNA]</scope>
    <source>
        <strain evidence="4 5">DSM 16460</strain>
    </source>
</reference>
<dbReference type="NCBIfam" id="TIGR02532">
    <property type="entry name" value="IV_pilin_GFxxxE"/>
    <property type="match status" value="1"/>
</dbReference>
<comment type="caution">
    <text evidence="4">The sequence shown here is derived from an EMBL/GenBank/DDBJ whole genome shotgun (WGS) entry which is preliminary data.</text>
</comment>
<keyword evidence="3" id="KW-1133">Transmembrane helix</keyword>
<keyword evidence="2" id="KW-0178">Competence</keyword>
<keyword evidence="3" id="KW-0812">Transmembrane</keyword>
<evidence type="ECO:0000256" key="2">
    <source>
        <dbReference type="ARBA" id="ARBA00023287"/>
    </source>
</evidence>
<evidence type="ECO:0000313" key="5">
    <source>
        <dbReference type="Proteomes" id="UP001224359"/>
    </source>
</evidence>
<dbReference type="Proteomes" id="UP001224359">
    <property type="component" value="Unassembled WGS sequence"/>
</dbReference>
<comment type="subcellular location">
    <subcellularLocation>
        <location evidence="1">Cell surface</location>
    </subcellularLocation>
</comment>
<name>A0ABT9VCB3_9BACI</name>
<evidence type="ECO:0000313" key="4">
    <source>
        <dbReference type="EMBL" id="MDQ0158617.1"/>
    </source>
</evidence>
<evidence type="ECO:0000256" key="1">
    <source>
        <dbReference type="ARBA" id="ARBA00004241"/>
    </source>
</evidence>
<organism evidence="4 5">
    <name type="scientific">Alkalibacillus salilacus</name>
    <dbReference type="NCBI Taxonomy" id="284582"/>
    <lineage>
        <taxon>Bacteria</taxon>
        <taxon>Bacillati</taxon>
        <taxon>Bacillota</taxon>
        <taxon>Bacilli</taxon>
        <taxon>Bacillales</taxon>
        <taxon>Bacillaceae</taxon>
        <taxon>Alkalibacillus</taxon>
    </lineage>
</organism>
<evidence type="ECO:0000256" key="3">
    <source>
        <dbReference type="SAM" id="Phobius"/>
    </source>
</evidence>
<dbReference type="InterPro" id="IPR012902">
    <property type="entry name" value="N_methyl_site"/>
</dbReference>
<dbReference type="Pfam" id="PF07963">
    <property type="entry name" value="N_methyl"/>
    <property type="match status" value="1"/>
</dbReference>
<dbReference type="PIRSF" id="PIRSF021292">
    <property type="entry name" value="Competence_ComGD"/>
    <property type="match status" value="1"/>
</dbReference>